<dbReference type="Proteomes" id="UP000523447">
    <property type="component" value="Unassembled WGS sequence"/>
</dbReference>
<reference evidence="1 2" key="1">
    <citation type="submission" date="2020-04" db="EMBL/GenBank/DDBJ databases">
        <title>MicrobeNet Type strains.</title>
        <authorList>
            <person name="Nicholson A.C."/>
        </authorList>
    </citation>
    <scope>NUCLEOTIDE SEQUENCE [LARGE SCALE GENOMIC DNA]</scope>
    <source>
        <strain evidence="1 2">DSM 44445</strain>
    </source>
</reference>
<dbReference type="InterPro" id="IPR006597">
    <property type="entry name" value="Sel1-like"/>
</dbReference>
<gene>
    <name evidence="1" type="ORF">HGA07_06725</name>
</gene>
<dbReference type="InterPro" id="IPR011990">
    <property type="entry name" value="TPR-like_helical_dom_sf"/>
</dbReference>
<proteinExistence type="predicted"/>
<evidence type="ECO:0000313" key="1">
    <source>
        <dbReference type="EMBL" id="NKY85317.1"/>
    </source>
</evidence>
<dbReference type="AlphaFoldDB" id="A0A7X6LWR5"/>
<comment type="caution">
    <text evidence="1">The sequence shown here is derived from an EMBL/GenBank/DDBJ whole genome shotgun (WGS) entry which is preliminary data.</text>
</comment>
<name>A0A7X6LWR5_9NOCA</name>
<protein>
    <submittedName>
        <fullName evidence="1">Sel1 repeat family protein</fullName>
    </submittedName>
</protein>
<evidence type="ECO:0000313" key="2">
    <source>
        <dbReference type="Proteomes" id="UP000523447"/>
    </source>
</evidence>
<sequence>MGGTGAANRPLADRYPGTEPVGWNGVTVHPMYSQRLGADHTVVRLSLLSTAPPPGLLGLGIGLSVLDGHVDLQGRRLPGVDVWTDAIAAGTQLRLTRTGPAAAYTLTPVWMTASGVVESWTGNYGVVIERGNDTAMVLRCSSGVGAPDFAELVVSVTTTDEQTGEQERYRAALYELGLVSHTRGELEQAEHLWRRAADLGHIGAAYDLGVLGFRGGDLVEAAHWWQRAAEQGDRRAMAGLAEVLERRGDSETAQRWRRQAREGG</sequence>
<dbReference type="EMBL" id="JAAXPE010000004">
    <property type="protein sequence ID" value="NKY85317.1"/>
    <property type="molecule type" value="Genomic_DNA"/>
</dbReference>
<accession>A0A7X6LWR5</accession>
<dbReference type="RefSeq" id="WP_040719324.1">
    <property type="nucleotide sequence ID" value="NZ_CAWPHS010000034.1"/>
</dbReference>
<organism evidence="1 2">
    <name type="scientific">Nocardia veterana</name>
    <dbReference type="NCBI Taxonomy" id="132249"/>
    <lineage>
        <taxon>Bacteria</taxon>
        <taxon>Bacillati</taxon>
        <taxon>Actinomycetota</taxon>
        <taxon>Actinomycetes</taxon>
        <taxon>Mycobacteriales</taxon>
        <taxon>Nocardiaceae</taxon>
        <taxon>Nocardia</taxon>
    </lineage>
</organism>
<dbReference type="Gene3D" id="1.25.40.10">
    <property type="entry name" value="Tetratricopeptide repeat domain"/>
    <property type="match status" value="1"/>
</dbReference>
<dbReference type="SUPFAM" id="SSF81901">
    <property type="entry name" value="HCP-like"/>
    <property type="match status" value="1"/>
</dbReference>
<dbReference type="SMART" id="SM00671">
    <property type="entry name" value="SEL1"/>
    <property type="match status" value="2"/>
</dbReference>
<keyword evidence="2" id="KW-1185">Reference proteome</keyword>